<dbReference type="EMBL" id="CP023327">
    <property type="protein sequence ID" value="ATY66713.1"/>
    <property type="molecule type" value="Genomic_DNA"/>
</dbReference>
<feature type="coiled-coil region" evidence="8">
    <location>
        <begin position="292"/>
        <end position="323"/>
    </location>
</feature>
<evidence type="ECO:0000313" key="12">
    <source>
        <dbReference type="Proteomes" id="UP000323067"/>
    </source>
</evidence>
<keyword evidence="6" id="KW-0496">Mitochondrion</keyword>
<dbReference type="Gene3D" id="1.20.5.340">
    <property type="match status" value="1"/>
</dbReference>
<evidence type="ECO:0000256" key="5">
    <source>
        <dbReference type="ARBA" id="ARBA00023054"/>
    </source>
</evidence>
<evidence type="ECO:0008006" key="13">
    <source>
        <dbReference type="Google" id="ProtNLM"/>
    </source>
</evidence>
<feature type="compositionally biased region" description="Basic and acidic residues" evidence="9">
    <location>
        <begin position="410"/>
        <end position="466"/>
    </location>
</feature>
<evidence type="ECO:0000256" key="2">
    <source>
        <dbReference type="ARBA" id="ARBA00004370"/>
    </source>
</evidence>
<dbReference type="Proteomes" id="UP000323067">
    <property type="component" value="Chromosome ii"/>
</dbReference>
<feature type="compositionally biased region" description="Basic and acidic residues" evidence="9">
    <location>
        <begin position="477"/>
        <end position="487"/>
    </location>
</feature>
<accession>A0A2H4SUD7</accession>
<gene>
    <name evidence="11" type="ORF">A9K55_000546</name>
</gene>
<evidence type="ECO:0000256" key="10">
    <source>
        <dbReference type="SAM" id="Phobius"/>
    </source>
</evidence>
<name>A0A2H4SUD7_CORMI</name>
<evidence type="ECO:0000313" key="11">
    <source>
        <dbReference type="EMBL" id="ATY66713.1"/>
    </source>
</evidence>
<evidence type="ECO:0000256" key="3">
    <source>
        <dbReference type="ARBA" id="ARBA00022692"/>
    </source>
</evidence>
<feature type="region of interest" description="Disordered" evidence="9">
    <location>
        <begin position="35"/>
        <end position="183"/>
    </location>
</feature>
<evidence type="ECO:0000256" key="7">
    <source>
        <dbReference type="ARBA" id="ARBA00023136"/>
    </source>
</evidence>
<feature type="transmembrane region" description="Helical" evidence="10">
    <location>
        <begin position="383"/>
        <end position="402"/>
    </location>
</feature>
<dbReference type="GO" id="GO:0016020">
    <property type="term" value="C:membrane"/>
    <property type="evidence" value="ECO:0007669"/>
    <property type="project" value="UniProtKB-SubCell"/>
</dbReference>
<keyword evidence="7 10" id="KW-0472">Membrane</keyword>
<dbReference type="InterPro" id="IPR024461">
    <property type="entry name" value="CCDC90-like"/>
</dbReference>
<dbReference type="AlphaFoldDB" id="A0A2H4SUD7"/>
<proteinExistence type="predicted"/>
<protein>
    <recommendedName>
        <fullName evidence="13">MOZ protein represents a chromatin-associated acetyltransferase</fullName>
    </recommendedName>
</protein>
<keyword evidence="5 8" id="KW-0175">Coiled coil</keyword>
<sequence>MSGTTRLTFLYPHLLRATSRAQPQQWAATASHRATWAAVNPKRSVHAPRRAKSSFAPRHGKAVAPEEWELQKDEATEEEDGVATAENKAGDDAPVTLGTDEPAPADAAPTKPEAATPPKPESAAPTTKTEAGDVAAPPDVILAAAPQAPPPPPAADKTGAKTEGTEPDKPSRTTDGSREPTAEEIKTALAKEAAKSSGPLEAVLHMQPPESMAPQHQPSMSPPPYEHHFDSYSLVKHLEVEGGYTTQQAILSMKAIRKLLAKNLHVAQQSLVSKSDVENETYLFSAACSELNTEVKNNRRIAEEELRQQRTHLQHEVDILTQSLNQEVATLNDTVKGMYNDRKQAVREEQKAMDSAIQKISYKISIDLTSDAKTEIEGVRWVLIWRSVLGIVVMAFLTLGTLRLATYEKQRKQEEERVRKAEEGQRRAEEAKQRREEERERRKEEDRRRREDDEARKEEVRRRREVQALQRQEDEEELKRYGPREGAGDGSKAAKAVDDVESLSAN</sequence>
<dbReference type="GO" id="GO:0005739">
    <property type="term" value="C:mitochondrion"/>
    <property type="evidence" value="ECO:0007669"/>
    <property type="project" value="UniProtKB-SubCell"/>
</dbReference>
<feature type="compositionally biased region" description="Basic and acidic residues" evidence="9">
    <location>
        <begin position="158"/>
        <end position="183"/>
    </location>
</feature>
<keyword evidence="3 10" id="KW-0812">Transmembrane</keyword>
<evidence type="ECO:0000256" key="4">
    <source>
        <dbReference type="ARBA" id="ARBA00022989"/>
    </source>
</evidence>
<dbReference type="PANTHER" id="PTHR14360">
    <property type="entry name" value="PROTEIN FMP32, MITOCHONDRIAL"/>
    <property type="match status" value="1"/>
</dbReference>
<organism evidence="11 12">
    <name type="scientific">Cordyceps militaris</name>
    <name type="common">Caterpillar fungus</name>
    <name type="synonym">Clavaria militaris</name>
    <dbReference type="NCBI Taxonomy" id="73501"/>
    <lineage>
        <taxon>Eukaryota</taxon>
        <taxon>Fungi</taxon>
        <taxon>Dikarya</taxon>
        <taxon>Ascomycota</taxon>
        <taxon>Pezizomycotina</taxon>
        <taxon>Sordariomycetes</taxon>
        <taxon>Hypocreomycetidae</taxon>
        <taxon>Hypocreales</taxon>
        <taxon>Cordycipitaceae</taxon>
        <taxon>Cordyceps</taxon>
    </lineage>
</organism>
<keyword evidence="4 10" id="KW-1133">Transmembrane helix</keyword>
<reference evidence="11 12" key="1">
    <citation type="journal article" date="2017" name="BMC Genomics">
        <title>Chromosome level assembly and secondary metabolite potential of the parasitic fungus Cordyceps militaris.</title>
        <authorList>
            <person name="Kramer G.J."/>
            <person name="Nodwell J.R."/>
        </authorList>
    </citation>
    <scope>NUCLEOTIDE SEQUENCE [LARGE SCALE GENOMIC DNA]</scope>
    <source>
        <strain evidence="11 12">ATCC 34164</strain>
    </source>
</reference>
<dbReference type="VEuPathDB" id="FungiDB:A9K55_000546"/>
<dbReference type="Pfam" id="PF07798">
    <property type="entry name" value="CCDC90-like"/>
    <property type="match status" value="1"/>
</dbReference>
<comment type="subcellular location">
    <subcellularLocation>
        <location evidence="2">Membrane</location>
    </subcellularLocation>
    <subcellularLocation>
        <location evidence="1">Mitochondrion</location>
    </subcellularLocation>
</comment>
<evidence type="ECO:0000256" key="1">
    <source>
        <dbReference type="ARBA" id="ARBA00004173"/>
    </source>
</evidence>
<dbReference type="VEuPathDB" id="FungiDB:CCM_01853"/>
<evidence type="ECO:0000256" key="9">
    <source>
        <dbReference type="SAM" id="MobiDB-lite"/>
    </source>
</evidence>
<evidence type="ECO:0000256" key="8">
    <source>
        <dbReference type="SAM" id="Coils"/>
    </source>
</evidence>
<feature type="compositionally biased region" description="Basic residues" evidence="9">
    <location>
        <begin position="43"/>
        <end position="52"/>
    </location>
</feature>
<evidence type="ECO:0000256" key="6">
    <source>
        <dbReference type="ARBA" id="ARBA00023128"/>
    </source>
</evidence>
<feature type="compositionally biased region" description="Low complexity" evidence="9">
    <location>
        <begin position="99"/>
        <end position="114"/>
    </location>
</feature>
<dbReference type="OrthoDB" id="5424147at2759"/>
<dbReference type="PANTHER" id="PTHR14360:SF12">
    <property type="entry name" value="MOZ PROTEIN REPRESENTS A CHROMATIN-ASSOCIATED ACETYLTRANSFERASE"/>
    <property type="match status" value="1"/>
</dbReference>
<feature type="region of interest" description="Disordered" evidence="9">
    <location>
        <begin position="410"/>
        <end position="506"/>
    </location>
</feature>